<evidence type="ECO:0000313" key="2">
    <source>
        <dbReference type="EMBL" id="PSR31798.1"/>
    </source>
</evidence>
<dbReference type="Proteomes" id="UP000242699">
    <property type="component" value="Unassembled WGS sequence"/>
</dbReference>
<name>A0A2T2XBF7_9FIRM</name>
<dbReference type="Pfam" id="PF00698">
    <property type="entry name" value="Acyl_transf_1"/>
    <property type="match status" value="1"/>
</dbReference>
<dbReference type="Gene3D" id="3.40.366.10">
    <property type="entry name" value="Malonyl-Coenzyme A Acyl Carrier Protein, domain 2"/>
    <property type="match status" value="1"/>
</dbReference>
<dbReference type="SMART" id="SM00827">
    <property type="entry name" value="PKS_AT"/>
    <property type="match status" value="1"/>
</dbReference>
<evidence type="ECO:0000259" key="1">
    <source>
        <dbReference type="SMART" id="SM00827"/>
    </source>
</evidence>
<proteinExistence type="predicted"/>
<dbReference type="InterPro" id="IPR016035">
    <property type="entry name" value="Acyl_Trfase/lysoPLipase"/>
</dbReference>
<gene>
    <name evidence="2" type="ORF">C7B43_00835</name>
</gene>
<feature type="domain" description="Malonyl-CoA:ACP transacylase (MAT)" evidence="1">
    <location>
        <begin position="25"/>
        <end position="306"/>
    </location>
</feature>
<dbReference type="GO" id="GO:0004314">
    <property type="term" value="F:[acyl-carrier-protein] S-malonyltransferase activity"/>
    <property type="evidence" value="ECO:0007669"/>
    <property type="project" value="TreeGrafter"/>
</dbReference>
<dbReference type="AlphaFoldDB" id="A0A2T2XBF7"/>
<evidence type="ECO:0000313" key="3">
    <source>
        <dbReference type="Proteomes" id="UP000242699"/>
    </source>
</evidence>
<dbReference type="CDD" id="cd22958">
    <property type="entry name" value="DD_DPY30_SDC1-like"/>
    <property type="match status" value="1"/>
</dbReference>
<dbReference type="GO" id="GO:0006633">
    <property type="term" value="P:fatty acid biosynthetic process"/>
    <property type="evidence" value="ECO:0007669"/>
    <property type="project" value="TreeGrafter"/>
</dbReference>
<keyword evidence="2" id="KW-0808">Transferase</keyword>
<dbReference type="InterPro" id="IPR016036">
    <property type="entry name" value="Malonyl_transacylase_ACP-bd"/>
</dbReference>
<dbReference type="PANTHER" id="PTHR42681">
    <property type="entry name" value="MALONYL-COA-ACYL CARRIER PROTEIN TRANSACYLASE, MITOCHONDRIAL"/>
    <property type="match status" value="1"/>
</dbReference>
<dbReference type="SUPFAM" id="SSF55048">
    <property type="entry name" value="Probable ACP-binding domain of malonyl-CoA ACP transacylase"/>
    <property type="match status" value="1"/>
</dbReference>
<dbReference type="EMBL" id="PXYT01000001">
    <property type="protein sequence ID" value="PSR31798.1"/>
    <property type="molecule type" value="Genomic_DNA"/>
</dbReference>
<accession>A0A2T2XBF7</accession>
<dbReference type="PANTHER" id="PTHR42681:SF6">
    <property type="entry name" value="BLL0263 PROTEIN"/>
    <property type="match status" value="1"/>
</dbReference>
<protein>
    <submittedName>
        <fullName evidence="2">ACP S-malonyltransferase</fullName>
    </submittedName>
</protein>
<comment type="caution">
    <text evidence="2">The sequence shown here is derived from an EMBL/GenBank/DDBJ whole genome shotgun (WGS) entry which is preliminary data.</text>
</comment>
<reference evidence="2 3" key="1">
    <citation type="journal article" date="2014" name="BMC Genomics">
        <title>Comparison of environmental and isolate Sulfobacillus genomes reveals diverse carbon, sulfur, nitrogen, and hydrogen metabolisms.</title>
        <authorList>
            <person name="Justice N.B."/>
            <person name="Norman A."/>
            <person name="Brown C.T."/>
            <person name="Singh A."/>
            <person name="Thomas B.C."/>
            <person name="Banfield J.F."/>
        </authorList>
    </citation>
    <scope>NUCLEOTIDE SEQUENCE [LARGE SCALE GENOMIC DNA]</scope>
    <source>
        <strain evidence="2">AMDSBA1</strain>
    </source>
</reference>
<dbReference type="SUPFAM" id="SSF52151">
    <property type="entry name" value="FabD/lysophospholipase-like"/>
    <property type="match status" value="1"/>
</dbReference>
<sequence>MQRLLWGGRTMGRLKPVGPRRGIIVFAGQGDTRLDTRLDRHPVFVRALADVSELCGQKIPPPSALGENSSQVERQMALAAYHMSAFDCLKDLGYEPVAAAGISLGEFAAAMVSGALSRVQGYKAVLARARCMQEYAGQGTMMAVLGLRMDVLSVLLRDAAWKVIYVSATYGDRVHLLSGSHDDLGAIRAEVANRGGRTVPVPSGIPSHCILMERVVPCLTSALQNLLWTNPEIPWISGIDGFVTRDAAKIQFRLVRQTVEPVSWPHVHNTLSYLHANVIDGGPGHSVSRMAKSSPGLFVVASSDDIKPW</sequence>
<organism evidence="2 3">
    <name type="scientific">Sulfobacillus benefaciens</name>
    <dbReference type="NCBI Taxonomy" id="453960"/>
    <lineage>
        <taxon>Bacteria</taxon>
        <taxon>Bacillati</taxon>
        <taxon>Bacillota</taxon>
        <taxon>Clostridia</taxon>
        <taxon>Eubacteriales</taxon>
        <taxon>Clostridiales Family XVII. Incertae Sedis</taxon>
        <taxon>Sulfobacillus</taxon>
    </lineage>
</organism>
<dbReference type="GO" id="GO:0005829">
    <property type="term" value="C:cytosol"/>
    <property type="evidence" value="ECO:0007669"/>
    <property type="project" value="TreeGrafter"/>
</dbReference>
<dbReference type="InterPro" id="IPR001227">
    <property type="entry name" value="Ac_transferase_dom_sf"/>
</dbReference>
<dbReference type="InterPro" id="IPR014043">
    <property type="entry name" value="Acyl_transferase_dom"/>
</dbReference>
<dbReference type="InterPro" id="IPR050858">
    <property type="entry name" value="Mal-CoA-ACP_Trans/PKS_FabD"/>
</dbReference>